<dbReference type="RefSeq" id="WP_198363160.1">
    <property type="nucleotide sequence ID" value="NZ_JBHSOG010000049.1"/>
</dbReference>
<protein>
    <recommendedName>
        <fullName evidence="3">Transcriptional regulator</fullName>
    </recommendedName>
</protein>
<organism evidence="1 2">
    <name type="scientific">Thauera sinica</name>
    <dbReference type="NCBI Taxonomy" id="2665146"/>
    <lineage>
        <taxon>Bacteria</taxon>
        <taxon>Pseudomonadati</taxon>
        <taxon>Pseudomonadota</taxon>
        <taxon>Betaproteobacteria</taxon>
        <taxon>Rhodocyclales</taxon>
        <taxon>Zoogloeaceae</taxon>
        <taxon>Thauera</taxon>
    </lineage>
</organism>
<reference evidence="2" key="1">
    <citation type="journal article" date="2019" name="Int. J. Syst. Evol. Microbiol.">
        <title>The Global Catalogue of Microorganisms (GCM) 10K type strain sequencing project: providing services to taxonomists for standard genome sequencing and annotation.</title>
        <authorList>
            <consortium name="The Broad Institute Genomics Platform"/>
            <consortium name="The Broad Institute Genome Sequencing Center for Infectious Disease"/>
            <person name="Wu L."/>
            <person name="Ma J."/>
        </authorList>
    </citation>
    <scope>NUCLEOTIDE SEQUENCE [LARGE SCALE GENOMIC DNA]</scope>
    <source>
        <strain evidence="2">SHR3</strain>
    </source>
</reference>
<dbReference type="Gene3D" id="1.10.260.40">
    <property type="entry name" value="lambda repressor-like DNA-binding domains"/>
    <property type="match status" value="1"/>
</dbReference>
<evidence type="ECO:0008006" key="3">
    <source>
        <dbReference type="Google" id="ProtNLM"/>
    </source>
</evidence>
<comment type="caution">
    <text evidence="1">The sequence shown here is derived from an EMBL/GenBank/DDBJ whole genome shotgun (WGS) entry which is preliminary data.</text>
</comment>
<evidence type="ECO:0000313" key="2">
    <source>
        <dbReference type="Proteomes" id="UP001595974"/>
    </source>
</evidence>
<dbReference type="InterPro" id="IPR010982">
    <property type="entry name" value="Lambda_DNA-bd_dom_sf"/>
</dbReference>
<name>A0ABW1ASI1_9RHOO</name>
<accession>A0ABW1ASI1</accession>
<dbReference type="EMBL" id="JBHSOG010000049">
    <property type="protein sequence ID" value="MFC5770263.1"/>
    <property type="molecule type" value="Genomic_DNA"/>
</dbReference>
<gene>
    <name evidence="1" type="ORF">ACFPTN_12845</name>
</gene>
<proteinExistence type="predicted"/>
<evidence type="ECO:0000313" key="1">
    <source>
        <dbReference type="EMBL" id="MFC5770263.1"/>
    </source>
</evidence>
<sequence length="128" mass="14742">MQPYLERDAFSARLREVLARTAPGLARPTALAREFNRRYAGTPVTLHATRKWLEGEAIPAQDKLRVLADWLGVTAEWLRFGQGTEFSCSEEPRREFDYQLMRDIAALTEAHQQVVRDLVKSLRQAETR</sequence>
<keyword evidence="2" id="KW-1185">Reference proteome</keyword>
<dbReference type="Proteomes" id="UP001595974">
    <property type="component" value="Unassembled WGS sequence"/>
</dbReference>